<proteinExistence type="predicted"/>
<dbReference type="EMBL" id="VIGW01000003">
    <property type="protein sequence ID" value="TWS19819.1"/>
    <property type="molecule type" value="Genomic_DNA"/>
</dbReference>
<evidence type="ECO:0000313" key="2">
    <source>
        <dbReference type="EMBL" id="TWS19819.1"/>
    </source>
</evidence>
<evidence type="ECO:0000313" key="3">
    <source>
        <dbReference type="Proteomes" id="UP000317291"/>
    </source>
</evidence>
<evidence type="ECO:0000256" key="1">
    <source>
        <dbReference type="SAM" id="SignalP"/>
    </source>
</evidence>
<comment type="caution">
    <text evidence="2">The sequence shown here is derived from an EMBL/GenBank/DDBJ whole genome shotgun (WGS) entry which is preliminary data.</text>
</comment>
<organism evidence="2 3">
    <name type="scientific">Tsukamurella asaccharolytica</name>
    <dbReference type="NCBI Taxonomy" id="2592067"/>
    <lineage>
        <taxon>Bacteria</taxon>
        <taxon>Bacillati</taxon>
        <taxon>Actinomycetota</taxon>
        <taxon>Actinomycetes</taxon>
        <taxon>Mycobacteriales</taxon>
        <taxon>Tsukamurellaceae</taxon>
        <taxon>Tsukamurella</taxon>
    </lineage>
</organism>
<dbReference type="AlphaFoldDB" id="A0A5C5R9P3"/>
<feature type="signal peptide" evidence="1">
    <location>
        <begin position="1"/>
        <end position="31"/>
    </location>
</feature>
<dbReference type="OrthoDB" id="4774882at2"/>
<dbReference type="Proteomes" id="UP000317291">
    <property type="component" value="Unassembled WGS sequence"/>
</dbReference>
<sequence length="146" mass="14263">MRLTRKPLTVVAATIAAAGAIVVAGGGPASAATTFTLVGSVTTPNFGDPMPFPKASYAGAVTAPGTIRVAPSCVQGGLAGPTAPCVASGFPLPGRVLTWQNHTTHLSGRVNGDNASVFVANTGAGQVSVQVTLPGGWGVAAGSVRV</sequence>
<dbReference type="RefSeq" id="WP_146560200.1">
    <property type="nucleotide sequence ID" value="NZ_VIGW01000003.1"/>
</dbReference>
<accession>A0A5C5R9P3</accession>
<feature type="chain" id="PRO_5022729566" evidence="1">
    <location>
        <begin position="32"/>
        <end position="146"/>
    </location>
</feature>
<name>A0A5C5R9P3_9ACTN</name>
<keyword evidence="1" id="KW-0732">Signal</keyword>
<reference evidence="2 3" key="1">
    <citation type="submission" date="2019-06" db="EMBL/GenBank/DDBJ databases">
        <title>Tsukamurella conjunctivitidis sp. nov., Tsukamurella assacharolytica sp. nov. and Tsukamurella sputae sp. nov. isolated from patients with conjunctivitis, bacteraemia (lymphoma) and respiratory infection (sputum) in Hong Kong.</title>
        <authorList>
            <person name="Teng J.L.L."/>
            <person name="Lee H.H."/>
            <person name="Fong J.Y.H."/>
            <person name="Fok K.M.N."/>
            <person name="Lau S.K.P."/>
            <person name="Woo P.C.Y."/>
        </authorList>
    </citation>
    <scope>NUCLEOTIDE SEQUENCE [LARGE SCALE GENOMIC DNA]</scope>
    <source>
        <strain evidence="2 3">HKU71</strain>
    </source>
</reference>
<protein>
    <submittedName>
        <fullName evidence="2">Uncharacterized protein</fullName>
    </submittedName>
</protein>
<gene>
    <name evidence="2" type="ORF">FK529_06615</name>
</gene>
<keyword evidence="3" id="KW-1185">Reference proteome</keyword>